<evidence type="ECO:0000313" key="1">
    <source>
        <dbReference type="EMBL" id="MBS3062201.1"/>
    </source>
</evidence>
<comment type="caution">
    <text evidence="1">The sequence shown here is derived from an EMBL/GenBank/DDBJ whole genome shotgun (WGS) entry which is preliminary data.</text>
</comment>
<reference evidence="1" key="2">
    <citation type="submission" date="2021-05" db="EMBL/GenBank/DDBJ databases">
        <title>Protein family content uncovers lineage relationships and bacterial pathway maintenance mechanisms in DPANN archaea.</title>
        <authorList>
            <person name="Castelle C.J."/>
            <person name="Meheust R."/>
            <person name="Jaffe A.L."/>
            <person name="Seitz K."/>
            <person name="Gong X."/>
            <person name="Baker B.J."/>
            <person name="Banfield J.F."/>
        </authorList>
    </citation>
    <scope>NUCLEOTIDE SEQUENCE</scope>
    <source>
        <strain evidence="1">RIFCSPLOWO2_01_FULL_AR10_48_17</strain>
    </source>
</reference>
<name>A0A8T4L5R9_9ARCH</name>
<protein>
    <submittedName>
        <fullName evidence="1">Uncharacterized protein</fullName>
    </submittedName>
</protein>
<dbReference type="EMBL" id="JAGVWC010000014">
    <property type="protein sequence ID" value="MBS3062201.1"/>
    <property type="molecule type" value="Genomic_DNA"/>
</dbReference>
<sequence length="193" mass="21770">MNRRARILRGIVHATRNEPDKQAVYHGMLRKELRKKTPLKKASLKLSVANSPRMQAIVSRPRVRLYSPLLSSMGASAARYLISARNISRIAQRMKIKPRDLEIALSNHLNTAAPHWKVRYANRVFYVTPHGPMWIVDAVRTGMLDISKSLHNAREDLASRPVGTSCIVDAIPFVKLPSGEVALFDQAVTKDWI</sequence>
<organism evidence="1 2">
    <name type="scientific">Candidatus Iainarchaeum sp</name>
    <dbReference type="NCBI Taxonomy" id="3101447"/>
    <lineage>
        <taxon>Archaea</taxon>
        <taxon>Candidatus Iainarchaeota</taxon>
        <taxon>Candidatus Iainarchaeia</taxon>
        <taxon>Candidatus Iainarchaeales</taxon>
        <taxon>Candidatus Iainarchaeaceae</taxon>
        <taxon>Candidatus Iainarchaeum</taxon>
    </lineage>
</organism>
<dbReference type="Proteomes" id="UP000675968">
    <property type="component" value="Unassembled WGS sequence"/>
</dbReference>
<dbReference type="AlphaFoldDB" id="A0A8T4L5R9"/>
<gene>
    <name evidence="1" type="ORF">J4215_06485</name>
</gene>
<accession>A0A8T4L5R9</accession>
<evidence type="ECO:0000313" key="2">
    <source>
        <dbReference type="Proteomes" id="UP000675968"/>
    </source>
</evidence>
<proteinExistence type="predicted"/>
<reference evidence="1" key="1">
    <citation type="submission" date="2021-03" db="EMBL/GenBank/DDBJ databases">
        <authorList>
            <person name="Jaffe A."/>
        </authorList>
    </citation>
    <scope>NUCLEOTIDE SEQUENCE</scope>
    <source>
        <strain evidence="1">RIFCSPLOWO2_01_FULL_AR10_48_17</strain>
    </source>
</reference>